<evidence type="ECO:0000256" key="4">
    <source>
        <dbReference type="ARBA" id="ARBA00022989"/>
    </source>
</evidence>
<comment type="subcellular location">
    <subcellularLocation>
        <location evidence="1">Cell membrane</location>
        <topology evidence="1">Multi-pass membrane protein</topology>
    </subcellularLocation>
</comment>
<keyword evidence="6" id="KW-0175">Coiled coil</keyword>
<evidence type="ECO:0000313" key="11">
    <source>
        <dbReference type="Proteomes" id="UP001237592"/>
    </source>
</evidence>
<dbReference type="InterPro" id="IPR003856">
    <property type="entry name" value="LPS_length_determ_N"/>
</dbReference>
<dbReference type="PANTHER" id="PTHR32309:SF13">
    <property type="entry name" value="FERRIC ENTEROBACTIN TRANSPORT PROTEIN FEPE"/>
    <property type="match status" value="1"/>
</dbReference>
<proteinExistence type="predicted"/>
<evidence type="ECO:0000256" key="6">
    <source>
        <dbReference type="SAM" id="Coils"/>
    </source>
</evidence>
<gene>
    <name evidence="10" type="ORF">RB624_12735</name>
</gene>
<evidence type="ECO:0000259" key="9">
    <source>
        <dbReference type="Pfam" id="PF13807"/>
    </source>
</evidence>
<feature type="domain" description="Tyrosine-protein kinase G-rich" evidence="9">
    <location>
        <begin position="303"/>
        <end position="377"/>
    </location>
</feature>
<feature type="domain" description="Polysaccharide chain length determinant N-terminal" evidence="8">
    <location>
        <begin position="18"/>
        <end position="114"/>
    </location>
</feature>
<keyword evidence="3 7" id="KW-0812">Transmembrane</keyword>
<dbReference type="Pfam" id="PF02706">
    <property type="entry name" value="Wzz"/>
    <property type="match status" value="1"/>
</dbReference>
<dbReference type="InterPro" id="IPR032807">
    <property type="entry name" value="GNVR"/>
</dbReference>
<comment type="caution">
    <text evidence="10">The sequence shown here is derived from an EMBL/GenBank/DDBJ whole genome shotgun (WGS) entry which is preliminary data.</text>
</comment>
<organism evidence="10 11">
    <name type="scientific">Janthinobacterium lividum</name>
    <dbReference type="NCBI Taxonomy" id="29581"/>
    <lineage>
        <taxon>Bacteria</taxon>
        <taxon>Pseudomonadati</taxon>
        <taxon>Pseudomonadota</taxon>
        <taxon>Betaproteobacteria</taxon>
        <taxon>Burkholderiales</taxon>
        <taxon>Oxalobacteraceae</taxon>
        <taxon>Janthinobacterium</taxon>
    </lineage>
</organism>
<accession>A0ABU0XT99</accession>
<name>A0ABU0XT99_9BURK</name>
<keyword evidence="5 7" id="KW-0472">Membrane</keyword>
<evidence type="ECO:0000256" key="1">
    <source>
        <dbReference type="ARBA" id="ARBA00004651"/>
    </source>
</evidence>
<evidence type="ECO:0000259" key="8">
    <source>
        <dbReference type="Pfam" id="PF02706"/>
    </source>
</evidence>
<evidence type="ECO:0000256" key="5">
    <source>
        <dbReference type="ARBA" id="ARBA00023136"/>
    </source>
</evidence>
<dbReference type="EMBL" id="JAVFKP010000002">
    <property type="protein sequence ID" value="MDQ4626753.1"/>
    <property type="molecule type" value="Genomic_DNA"/>
</dbReference>
<dbReference type="Proteomes" id="UP001237592">
    <property type="component" value="Unassembled WGS sequence"/>
</dbReference>
<keyword evidence="2" id="KW-1003">Cell membrane</keyword>
<dbReference type="Pfam" id="PF13807">
    <property type="entry name" value="GNVR"/>
    <property type="match status" value="1"/>
</dbReference>
<keyword evidence="4 7" id="KW-1133">Transmembrane helix</keyword>
<reference evidence="10 11" key="1">
    <citation type="submission" date="2023-08" db="EMBL/GenBank/DDBJ databases">
        <title>Draft genome sequence of Janthinobacterium lividum.</title>
        <authorList>
            <person name="Chun B.H."/>
            <person name="Lee Y."/>
        </authorList>
    </citation>
    <scope>NUCLEOTIDE SEQUENCE [LARGE SCALE GENOMIC DNA]</scope>
    <source>
        <strain evidence="10 11">AMJK</strain>
    </source>
</reference>
<feature type="coiled-coil region" evidence="6">
    <location>
        <begin position="189"/>
        <end position="216"/>
    </location>
</feature>
<dbReference type="RefSeq" id="WP_307779290.1">
    <property type="nucleotide sequence ID" value="NZ_JAVFKP010000002.1"/>
</dbReference>
<evidence type="ECO:0000256" key="2">
    <source>
        <dbReference type="ARBA" id="ARBA00022475"/>
    </source>
</evidence>
<evidence type="ECO:0000256" key="7">
    <source>
        <dbReference type="SAM" id="Phobius"/>
    </source>
</evidence>
<evidence type="ECO:0000256" key="3">
    <source>
        <dbReference type="ARBA" id="ARBA00022692"/>
    </source>
</evidence>
<protein>
    <submittedName>
        <fullName evidence="10">Wzz/FepE/Etk N-terminal domain-containing protein</fullName>
    </submittedName>
</protein>
<feature type="transmembrane region" description="Helical" evidence="7">
    <location>
        <begin position="355"/>
        <end position="375"/>
    </location>
</feature>
<dbReference type="Gene3D" id="3.30.1890.10">
    <property type="entry name" value="FepE-like"/>
    <property type="match status" value="1"/>
</dbReference>
<keyword evidence="11" id="KW-1185">Reference proteome</keyword>
<sequence>MSEHVEKNIEMAPPRKEDEIHLLDLLSALGRQRKLIYILPVITTALAVAAAFLVSPKYVSTAVIMPPQQQSSGVSAVLGQLGGLASAAGGIGGLKNPNDLYVGVLQSRTIADTLIGRFKLKERYDKDTLDETRDKLDKVREVINGKDGLISVSVIDKDPKFAADLANAYVVELAALTQNLAITEASRRRLFFEKQLSEAKETLATAESNMRKMQETTGMLQLDGQVKGIIANEAQLQGTIAAKSVQLKGMRSFATANNPDYLRVQEELRGLQEQLDKLQKGQQKEGDVMIPSGKIPEAGIAYIRSLRDVRYNETIFELLAKQFELAKIDEAKDSSLIQQLDLAVPAEYSAKPKRALIVIGGLVGGFALAIFIALMRELYSSTKQKMTNDQRWLAARKAWK</sequence>
<dbReference type="InterPro" id="IPR050445">
    <property type="entry name" value="Bact_polysacc_biosynth/exp"/>
</dbReference>
<dbReference type="PANTHER" id="PTHR32309">
    <property type="entry name" value="TYROSINE-PROTEIN KINASE"/>
    <property type="match status" value="1"/>
</dbReference>
<evidence type="ECO:0000313" key="10">
    <source>
        <dbReference type="EMBL" id="MDQ4626753.1"/>
    </source>
</evidence>
<feature type="transmembrane region" description="Helical" evidence="7">
    <location>
        <begin position="35"/>
        <end position="54"/>
    </location>
</feature>